<dbReference type="OrthoDB" id="440781at2759"/>
<dbReference type="InParanoid" id="G7DZI4"/>
<dbReference type="AlphaFoldDB" id="G7DZI4"/>
<dbReference type="SUPFAM" id="SSF54236">
    <property type="entry name" value="Ubiquitin-like"/>
    <property type="match status" value="1"/>
</dbReference>
<dbReference type="GO" id="GO:0006886">
    <property type="term" value="P:intracellular protein transport"/>
    <property type="evidence" value="ECO:0007669"/>
    <property type="project" value="TreeGrafter"/>
</dbReference>
<evidence type="ECO:0000313" key="3">
    <source>
        <dbReference type="EMBL" id="GAA95994.1"/>
    </source>
</evidence>
<dbReference type="GO" id="GO:0005737">
    <property type="term" value="C:cytoplasm"/>
    <property type="evidence" value="ECO:0007669"/>
    <property type="project" value="TreeGrafter"/>
</dbReference>
<evidence type="ECO:0000256" key="1">
    <source>
        <dbReference type="SAM" id="MobiDB-lite"/>
    </source>
</evidence>
<reference evidence="3 4" key="2">
    <citation type="journal article" date="2012" name="Open Biol.">
        <title>Characteristics of nucleosomes and linker DNA regions on the genome of the basidiomycete Mixia osmundae revealed by mono- and dinucleosome mapping.</title>
        <authorList>
            <person name="Nishida H."/>
            <person name="Kondo S."/>
            <person name="Matsumoto T."/>
            <person name="Suzuki Y."/>
            <person name="Yoshikawa H."/>
            <person name="Taylor T.D."/>
            <person name="Sugiyama J."/>
        </authorList>
    </citation>
    <scope>NUCLEOTIDE SEQUENCE [LARGE SCALE GENOMIC DNA]</scope>
    <source>
        <strain evidence="4">CBS 9802 / IAM 14324 / JCM 22182 / KY 12970</strain>
    </source>
</reference>
<proteinExistence type="predicted"/>
<dbReference type="STRING" id="764103.G7DZI4"/>
<evidence type="ECO:0000259" key="2">
    <source>
        <dbReference type="PROSITE" id="PS50033"/>
    </source>
</evidence>
<organism evidence="3 4">
    <name type="scientific">Mixia osmundae (strain CBS 9802 / IAM 14324 / JCM 22182 / KY 12970)</name>
    <dbReference type="NCBI Taxonomy" id="764103"/>
    <lineage>
        <taxon>Eukaryota</taxon>
        <taxon>Fungi</taxon>
        <taxon>Dikarya</taxon>
        <taxon>Basidiomycota</taxon>
        <taxon>Pucciniomycotina</taxon>
        <taxon>Mixiomycetes</taxon>
        <taxon>Mixiales</taxon>
        <taxon>Mixiaceae</taxon>
        <taxon>Mixia</taxon>
    </lineage>
</organism>
<feature type="region of interest" description="Disordered" evidence="1">
    <location>
        <begin position="21"/>
        <end position="41"/>
    </location>
</feature>
<dbReference type="PANTHER" id="PTHR46467:SF1">
    <property type="entry name" value="TETHER CONTAINING UBX DOMAIN FOR GLUT4"/>
    <property type="match status" value="1"/>
</dbReference>
<keyword evidence="4" id="KW-1185">Reference proteome</keyword>
<dbReference type="HOGENOM" id="CLU_950234_0_0_1"/>
<dbReference type="eggNOG" id="KOG2699">
    <property type="taxonomic scope" value="Eukaryota"/>
</dbReference>
<dbReference type="Gene3D" id="3.10.20.90">
    <property type="entry name" value="Phosphatidylinositol 3-kinase Catalytic Subunit, Chain A, domain 1"/>
    <property type="match status" value="1"/>
</dbReference>
<comment type="caution">
    <text evidence="3">The sequence shown here is derived from an EMBL/GenBank/DDBJ whole genome shotgun (WGS) entry which is preliminary data.</text>
</comment>
<dbReference type="InterPro" id="IPR029071">
    <property type="entry name" value="Ubiquitin-like_domsf"/>
</dbReference>
<dbReference type="InterPro" id="IPR001012">
    <property type="entry name" value="UBX_dom"/>
</dbReference>
<dbReference type="PANTHER" id="PTHR46467">
    <property type="entry name" value="TETHER CONTAINING UBX DOMAIN FOR GLUT4"/>
    <property type="match status" value="1"/>
</dbReference>
<dbReference type="Pfam" id="PF00789">
    <property type="entry name" value="UBX"/>
    <property type="match status" value="1"/>
</dbReference>
<reference evidence="3 4" key="1">
    <citation type="journal article" date="2011" name="J. Gen. Appl. Microbiol.">
        <title>Draft genome sequencing of the enigmatic basidiomycete Mixia osmundae.</title>
        <authorList>
            <person name="Nishida H."/>
            <person name="Nagatsuka Y."/>
            <person name="Sugiyama J."/>
        </authorList>
    </citation>
    <scope>NUCLEOTIDE SEQUENCE [LARGE SCALE GENOMIC DNA]</scope>
    <source>
        <strain evidence="4">CBS 9802 / IAM 14324 / JCM 22182 / KY 12970</strain>
    </source>
</reference>
<gene>
    <name evidence="3" type="primary">Mo02652</name>
    <name evidence="3" type="ORF">E5Q_02652</name>
</gene>
<sequence>MEQEESTAAISTAQDELIASTSQAAAGADVVTGSASGTSSMIDAPSQIKVYKPLEGDTSAYKAPQDDLPDSYFVPTAAEAQRAHAGQVRQRERLTGGPLLTKKLRDQQAQREAASKRRWTQTKIRIRFGDRTQIETTLSASATLKEVYDFTRSSLSDVNRSEPFYLYQTPPRRVFSLDDESLNKLTLAQLELVPASVFYIRFANEDLNDGHRSPPIRAELISKAEALPLPAAQPAAQQLRVEPEQTVPRSSGNSGVIACPHKFATHDVLLLSHTSAIELQWIRTLAIPERLLE</sequence>
<accession>G7DZI4</accession>
<dbReference type="PROSITE" id="PS50033">
    <property type="entry name" value="UBX"/>
    <property type="match status" value="1"/>
</dbReference>
<evidence type="ECO:0000313" key="4">
    <source>
        <dbReference type="Proteomes" id="UP000009131"/>
    </source>
</evidence>
<dbReference type="GO" id="GO:0005634">
    <property type="term" value="C:nucleus"/>
    <property type="evidence" value="ECO:0007669"/>
    <property type="project" value="TreeGrafter"/>
</dbReference>
<dbReference type="EMBL" id="BABT02000069">
    <property type="protein sequence ID" value="GAA95994.1"/>
    <property type="molecule type" value="Genomic_DNA"/>
</dbReference>
<name>G7DZI4_MIXOS</name>
<dbReference type="GO" id="GO:0012506">
    <property type="term" value="C:vesicle membrane"/>
    <property type="evidence" value="ECO:0007669"/>
    <property type="project" value="TreeGrafter"/>
</dbReference>
<dbReference type="Proteomes" id="UP000009131">
    <property type="component" value="Unassembled WGS sequence"/>
</dbReference>
<feature type="domain" description="UBX" evidence="2">
    <location>
        <begin position="117"/>
        <end position="200"/>
    </location>
</feature>
<protein>
    <recommendedName>
        <fullName evidence="2">UBX domain-containing protein</fullName>
    </recommendedName>
</protein>
<dbReference type="SMART" id="SM00166">
    <property type="entry name" value="UBX"/>
    <property type="match status" value="1"/>
</dbReference>